<evidence type="ECO:0000256" key="2">
    <source>
        <dbReference type="ARBA" id="ARBA00022679"/>
    </source>
</evidence>
<organism evidence="3">
    <name type="scientific">Escherichia albertii</name>
    <dbReference type="NCBI Taxonomy" id="208962"/>
    <lineage>
        <taxon>Bacteria</taxon>
        <taxon>Pseudomonadati</taxon>
        <taxon>Pseudomonadota</taxon>
        <taxon>Gammaproteobacteria</taxon>
        <taxon>Enterobacterales</taxon>
        <taxon>Enterobacteriaceae</taxon>
        <taxon>Escherichia</taxon>
    </lineage>
</organism>
<dbReference type="Pfam" id="PF01531">
    <property type="entry name" value="Glyco_transf_11"/>
    <property type="match status" value="1"/>
</dbReference>
<dbReference type="EMBL" id="CP070296">
    <property type="protein sequence ID" value="QST75230.1"/>
    <property type="molecule type" value="Genomic_DNA"/>
</dbReference>
<evidence type="ECO:0000313" key="5">
    <source>
        <dbReference type="Proteomes" id="UP000663211"/>
    </source>
</evidence>
<name>A0A1Z1EDR0_ESCAL</name>
<dbReference type="CDD" id="cd11301">
    <property type="entry name" value="Fut1_Fut2_like"/>
    <property type="match status" value="1"/>
</dbReference>
<dbReference type="PANTHER" id="PTHR11927:SF9">
    <property type="entry name" value="L-FUCOSYLTRANSFERASE"/>
    <property type="match status" value="1"/>
</dbReference>
<dbReference type="RefSeq" id="WP_077696075.1">
    <property type="nucleotide sequence ID" value="NZ_BBVM01000007.1"/>
</dbReference>
<protein>
    <submittedName>
        <fullName evidence="4">Alpha-1,2-fucosyltransferase</fullName>
    </submittedName>
    <submittedName>
        <fullName evidence="3">Glycosyltransferase</fullName>
    </submittedName>
</protein>
<evidence type="ECO:0000313" key="3">
    <source>
        <dbReference type="EMBL" id="ARO72810.1"/>
    </source>
</evidence>
<gene>
    <name evidence="4" type="ORF">JRC44_09290</name>
</gene>
<keyword evidence="1" id="KW-0328">Glycosyltransferase</keyword>
<reference evidence="3" key="1">
    <citation type="journal article" date="2017" name="Carbohydr. Res.">
        <title>Structures and gene clusters of the O-antigens of Escherichia albertii O3, O4, O6, and O7.</title>
        <authorList>
            <person name="Naumenko O.I."/>
            <person name="Zheng H."/>
            <person name="Senchenkova S.N."/>
            <person name="Wang H."/>
            <person name="Li Q."/>
            <person name="Shashkov A.S."/>
            <person name="Wang J."/>
            <person name="Knirel Y.A."/>
            <person name="Xiong Y."/>
        </authorList>
    </citation>
    <scope>NUCLEOTIDE SEQUENCE</scope>
    <source>
        <strain evidence="3">D140513</strain>
    </source>
</reference>
<dbReference type="GO" id="GO:0008107">
    <property type="term" value="F:galactoside 2-alpha-L-fucosyltransferase activity"/>
    <property type="evidence" value="ECO:0007669"/>
    <property type="project" value="InterPro"/>
</dbReference>
<evidence type="ECO:0000313" key="4">
    <source>
        <dbReference type="EMBL" id="QST75230.1"/>
    </source>
</evidence>
<dbReference type="EMBL" id="KY574553">
    <property type="protein sequence ID" value="ARO72810.1"/>
    <property type="molecule type" value="Genomic_DNA"/>
</dbReference>
<dbReference type="PANTHER" id="PTHR11927">
    <property type="entry name" value="GALACTOSIDE 2-L-FUCOSYLTRANSFERASE"/>
    <property type="match status" value="1"/>
</dbReference>
<reference evidence="4 5" key="2">
    <citation type="submission" date="2021-03" db="EMBL/GenBank/DDBJ databases">
        <title>Comparative genomics of Chinese and international isolates of Escherichia albertii: population structure and evolution of virulence and antimicrobial resistance.</title>
        <authorList>
            <person name="Wang H."/>
            <person name="Xiong Y."/>
            <person name="Luo L."/>
        </authorList>
    </citation>
    <scope>NUCLEOTIDE SEQUENCE [LARGE SCALE GENOMIC DNA]</scope>
    <source>
        <strain evidence="4 5">Sample 165</strain>
    </source>
</reference>
<dbReference type="AlphaFoldDB" id="A0A1Z1EDR0"/>
<proteinExistence type="predicted"/>
<accession>A0A1Z1EDR0</accession>
<dbReference type="GO" id="GO:0016020">
    <property type="term" value="C:membrane"/>
    <property type="evidence" value="ECO:0007669"/>
    <property type="project" value="InterPro"/>
</dbReference>
<dbReference type="Gene3D" id="3.40.50.11350">
    <property type="match status" value="1"/>
</dbReference>
<evidence type="ECO:0000256" key="1">
    <source>
        <dbReference type="ARBA" id="ARBA00022676"/>
    </source>
</evidence>
<dbReference type="Proteomes" id="UP000663211">
    <property type="component" value="Chromosome"/>
</dbReference>
<sequence length="300" mass="34853">MMMIIRFSGGLGNQLFQFAAAKVLEVKFGGSIVVDDSYYDNQPSKDTFRKLEIFQFNVQYTRKSNCKEKSNTRKKVLILKILTRIPWYSNSSAFRKITRLIHIYNEDAFTYHMNARENDYVIGYFQNYSLLKENINIIRQQFTLTPEVDAEMRRLDSYRTISQHDNTIAVHIRRGDYVTNVNASAFHGICDIEYYKKSIELITSRIKDPKFVFFSDDIAWVKEAFSGVSDAYFVENPSSTSSAVDMYLMSLCKHNIIANSTYSWWGAVLNANPEKIVICPERWTLNDSIGQLYVDGWIKL</sequence>
<dbReference type="GO" id="GO:0005975">
    <property type="term" value="P:carbohydrate metabolic process"/>
    <property type="evidence" value="ECO:0007669"/>
    <property type="project" value="InterPro"/>
</dbReference>
<keyword evidence="2 3" id="KW-0808">Transferase</keyword>
<dbReference type="InterPro" id="IPR002516">
    <property type="entry name" value="Glyco_trans_11"/>
</dbReference>